<feature type="compositionally biased region" description="Basic and acidic residues" evidence="1">
    <location>
        <begin position="1049"/>
        <end position="1059"/>
    </location>
</feature>
<feature type="compositionally biased region" description="Polar residues" evidence="1">
    <location>
        <begin position="966"/>
        <end position="976"/>
    </location>
</feature>
<evidence type="ECO:0000313" key="2">
    <source>
        <dbReference type="EMBL" id="KAK3347369.1"/>
    </source>
</evidence>
<feature type="compositionally biased region" description="Basic and acidic residues" evidence="1">
    <location>
        <begin position="626"/>
        <end position="636"/>
    </location>
</feature>
<feature type="compositionally biased region" description="Pro residues" evidence="1">
    <location>
        <begin position="562"/>
        <end position="572"/>
    </location>
</feature>
<dbReference type="AlphaFoldDB" id="A0AAE0JH22"/>
<comment type="caution">
    <text evidence="2">The sequence shown here is derived from an EMBL/GenBank/DDBJ whole genome shotgun (WGS) entry which is preliminary data.</text>
</comment>
<dbReference type="EMBL" id="JAUEPP010000003">
    <property type="protein sequence ID" value="KAK3347369.1"/>
    <property type="molecule type" value="Genomic_DNA"/>
</dbReference>
<feature type="compositionally biased region" description="Low complexity" evidence="1">
    <location>
        <begin position="541"/>
        <end position="561"/>
    </location>
</feature>
<feature type="compositionally biased region" description="Acidic residues" evidence="1">
    <location>
        <begin position="1100"/>
        <end position="1120"/>
    </location>
</feature>
<reference evidence="2" key="1">
    <citation type="journal article" date="2023" name="Mol. Phylogenet. Evol.">
        <title>Genome-scale phylogeny and comparative genomics of the fungal order Sordariales.</title>
        <authorList>
            <person name="Hensen N."/>
            <person name="Bonometti L."/>
            <person name="Westerberg I."/>
            <person name="Brannstrom I.O."/>
            <person name="Guillou S."/>
            <person name="Cros-Aarteil S."/>
            <person name="Calhoun S."/>
            <person name="Haridas S."/>
            <person name="Kuo A."/>
            <person name="Mondo S."/>
            <person name="Pangilinan J."/>
            <person name="Riley R."/>
            <person name="LaButti K."/>
            <person name="Andreopoulos B."/>
            <person name="Lipzen A."/>
            <person name="Chen C."/>
            <person name="Yan M."/>
            <person name="Daum C."/>
            <person name="Ng V."/>
            <person name="Clum A."/>
            <person name="Steindorff A."/>
            <person name="Ohm R.A."/>
            <person name="Martin F."/>
            <person name="Silar P."/>
            <person name="Natvig D.O."/>
            <person name="Lalanne C."/>
            <person name="Gautier V."/>
            <person name="Ament-Velasquez S.L."/>
            <person name="Kruys A."/>
            <person name="Hutchinson M.I."/>
            <person name="Powell A.J."/>
            <person name="Barry K."/>
            <person name="Miller A.N."/>
            <person name="Grigoriev I.V."/>
            <person name="Debuchy R."/>
            <person name="Gladieux P."/>
            <person name="Hiltunen Thoren M."/>
            <person name="Johannesson H."/>
        </authorList>
    </citation>
    <scope>NUCLEOTIDE SEQUENCE</scope>
    <source>
        <strain evidence="2">CBS 560.94</strain>
    </source>
</reference>
<feature type="compositionally biased region" description="Polar residues" evidence="1">
    <location>
        <begin position="790"/>
        <end position="802"/>
    </location>
</feature>
<feature type="region of interest" description="Disordered" evidence="1">
    <location>
        <begin position="860"/>
        <end position="902"/>
    </location>
</feature>
<evidence type="ECO:0000313" key="3">
    <source>
        <dbReference type="Proteomes" id="UP001278500"/>
    </source>
</evidence>
<keyword evidence="3" id="KW-1185">Reference proteome</keyword>
<dbReference type="RefSeq" id="XP_062682451.1">
    <property type="nucleotide sequence ID" value="XM_062824475.1"/>
</dbReference>
<accession>A0AAE0JH22</accession>
<feature type="compositionally biased region" description="Low complexity" evidence="1">
    <location>
        <begin position="735"/>
        <end position="761"/>
    </location>
</feature>
<reference evidence="2" key="2">
    <citation type="submission" date="2023-06" db="EMBL/GenBank/DDBJ databases">
        <authorList>
            <consortium name="Lawrence Berkeley National Laboratory"/>
            <person name="Haridas S."/>
            <person name="Hensen N."/>
            <person name="Bonometti L."/>
            <person name="Westerberg I."/>
            <person name="Brannstrom I.O."/>
            <person name="Guillou S."/>
            <person name="Cros-Aarteil S."/>
            <person name="Calhoun S."/>
            <person name="Kuo A."/>
            <person name="Mondo S."/>
            <person name="Pangilinan J."/>
            <person name="Riley R."/>
            <person name="Labutti K."/>
            <person name="Andreopoulos B."/>
            <person name="Lipzen A."/>
            <person name="Chen C."/>
            <person name="Yanf M."/>
            <person name="Daum C."/>
            <person name="Ng V."/>
            <person name="Clum A."/>
            <person name="Steindorff A."/>
            <person name="Ohm R."/>
            <person name="Martin F."/>
            <person name="Silar P."/>
            <person name="Natvig D."/>
            <person name="Lalanne C."/>
            <person name="Gautier V."/>
            <person name="Ament-Velasquez S.L."/>
            <person name="Kruys A."/>
            <person name="Hutchinson M.I."/>
            <person name="Powell A.J."/>
            <person name="Barry K."/>
            <person name="Miller A.N."/>
            <person name="Grigoriev I.V."/>
            <person name="Debuchy R."/>
            <person name="Gladieux P."/>
            <person name="Thoren M.H."/>
            <person name="Johannesson H."/>
        </authorList>
    </citation>
    <scope>NUCLEOTIDE SEQUENCE</scope>
    <source>
        <strain evidence="2">CBS 560.94</strain>
    </source>
</reference>
<feature type="compositionally biased region" description="Basic and acidic residues" evidence="1">
    <location>
        <begin position="462"/>
        <end position="472"/>
    </location>
</feature>
<feature type="region of interest" description="Disordered" evidence="1">
    <location>
        <begin position="1024"/>
        <end position="1129"/>
    </location>
</feature>
<feature type="region of interest" description="Disordered" evidence="1">
    <location>
        <begin position="527"/>
        <end position="802"/>
    </location>
</feature>
<feature type="compositionally biased region" description="Basic and acidic residues" evidence="1">
    <location>
        <begin position="597"/>
        <end position="609"/>
    </location>
</feature>
<sequence length="1157" mass="127327">MDNYIKDLDYEYTCKIKYDSAVPPAWDRTLNVGWSRLPRGSKEGEGDDVAAFKAMTASNTRKVGHWDYFTLPANVALKICRYIIQQHSTDKPIRLSRLSVYSGLYPITEDTDRDVWESEFFETPKQASRAVTPYLLVSRGFRTNLSAAFLLTRRYHFVVSPFDHVTDLNWLARNGPCLKNITMEFDCTRYYGGKPQTREKVEAAKHPGGVDKEQLKTALAPGKDARESVKHYKRVLLPMLEMLTSGREFPVNRLTIMVRKYQGSRESMPQGYPYFDPTWLNFLLVIPCVLQSNVRNLETIGVPPKLLGLIINRFWGEGKPPTEDAQRQHFTWSPSPPTLWPEMSGQSAAISVPGSLDLTVQYLLTLDHPGKVEIRAFPSQEAQKEQQEQQSAKKRKSKRKKKKTKKSSILPEEAPIPQPERVVEPEEQSGEQAHSQPPSRLSVMTPSTATATAAADVEADSSPEREPGAMRCLDRLGSWGLGRWWDGRKEAEPADQDAMSSPERKALHLQRARDKFMELSNLLEASFPAPPISSETLAAPGTGTLSTQTGLGVPRATLAGPLLPPPPKPATPQQPHSHLPVTPALPGPSAVSIPMPDGKRTRLTDEDRQPSSAGSTPNGNDAGDLSESRGSGDTRSGHRTASGSTSCPAAGNDIKTGTPQAGSSASTAIESKAPAGNAAAGTTTGAAAVEDNDKGLGLWETNNTTFSVEKGWIMVLRKKKNKNKKAGENKCVKPGGTSTSTSSSKEAESKAGLPQSPQAARPSPPPPSDLHIAGSNLGDSNDPKGEERSGSQSPPWLQWSSFSEASLPTPWLSMEVPKEQVLNESAEDVKAREGVDADQFNFPTSSQDTQVCSIVSTVARNPKAKGKARWTGSPKPPDEDKDVESTKVESNPVSRPQPQPQPQLMAAMHPLQPTIQVPTISPVPAVSQVQMQPMPQMQPIVQIFNYYQVPTTTMSQVPPNPPAHASQPTHPFQQPYQAPQSMYLGHERCNAQRCYQETPEHFHPPNMMVDGSWVYVAGARESDFRKQEGKKHGAEKPAPPKPETEEPETEKSAPSKLEQEQEQFQELSVEGEGEGDAAGGERPVSDDGQDHEELDHEQPDQEQLDQEQPDWDSWEWEQGDEGYVSEQSQDRLALLEQEVAQLLEEVQFLEEQDQDQG</sequence>
<proteinExistence type="predicted"/>
<name>A0AAE0JH22_9PEZI</name>
<feature type="compositionally biased region" description="Polar residues" evidence="1">
    <location>
        <begin position="655"/>
        <end position="669"/>
    </location>
</feature>
<feature type="compositionally biased region" description="Basic and acidic residues" evidence="1">
    <location>
        <begin position="1024"/>
        <end position="1035"/>
    </location>
</feature>
<evidence type="ECO:0000256" key="1">
    <source>
        <dbReference type="SAM" id="MobiDB-lite"/>
    </source>
</evidence>
<feature type="compositionally biased region" description="Polar residues" evidence="1">
    <location>
        <begin position="610"/>
        <end position="619"/>
    </location>
</feature>
<gene>
    <name evidence="2" type="ORF">B0H65DRAFT_423710</name>
</gene>
<protein>
    <submittedName>
        <fullName evidence="2">Uncharacterized protein</fullName>
    </submittedName>
</protein>
<feature type="region of interest" description="Disordered" evidence="1">
    <location>
        <begin position="379"/>
        <end position="472"/>
    </location>
</feature>
<feature type="compositionally biased region" description="Basic residues" evidence="1">
    <location>
        <begin position="392"/>
        <end position="406"/>
    </location>
</feature>
<dbReference type="GeneID" id="87861629"/>
<feature type="compositionally biased region" description="Polar residues" evidence="1">
    <location>
        <begin position="637"/>
        <end position="647"/>
    </location>
</feature>
<feature type="compositionally biased region" description="Low complexity" evidence="1">
    <location>
        <begin position="673"/>
        <end position="688"/>
    </location>
</feature>
<organism evidence="2 3">
    <name type="scientific">Neurospora tetraspora</name>
    <dbReference type="NCBI Taxonomy" id="94610"/>
    <lineage>
        <taxon>Eukaryota</taxon>
        <taxon>Fungi</taxon>
        <taxon>Dikarya</taxon>
        <taxon>Ascomycota</taxon>
        <taxon>Pezizomycotina</taxon>
        <taxon>Sordariomycetes</taxon>
        <taxon>Sordariomycetidae</taxon>
        <taxon>Sordariales</taxon>
        <taxon>Sordariaceae</taxon>
        <taxon>Neurospora</taxon>
    </lineage>
</organism>
<feature type="compositionally biased region" description="Polar residues" evidence="1">
    <location>
        <begin position="430"/>
        <end position="447"/>
    </location>
</feature>
<dbReference type="Proteomes" id="UP001278500">
    <property type="component" value="Unassembled WGS sequence"/>
</dbReference>
<feature type="region of interest" description="Disordered" evidence="1">
    <location>
        <begin position="955"/>
        <end position="976"/>
    </location>
</feature>